<accession>A0A3S4TLU5</accession>
<evidence type="ECO:0000256" key="2">
    <source>
        <dbReference type="ARBA" id="ARBA00022729"/>
    </source>
</evidence>
<dbReference type="Pfam" id="PF13458">
    <property type="entry name" value="Peripla_BP_6"/>
    <property type="match status" value="1"/>
</dbReference>
<protein>
    <submittedName>
        <fullName evidence="5">Extracellular ligand-binding receptor</fullName>
    </submittedName>
</protein>
<name>A0A3S4TLU5_MYCCI</name>
<dbReference type="PANTHER" id="PTHR47151:SF2">
    <property type="entry name" value="AMINO ACID BINDING PROTEIN"/>
    <property type="match status" value="1"/>
</dbReference>
<dbReference type="SUPFAM" id="SSF53822">
    <property type="entry name" value="Periplasmic binding protein-like I"/>
    <property type="match status" value="1"/>
</dbReference>
<proteinExistence type="inferred from homology"/>
<organism evidence="5 6">
    <name type="scientific">Mycolicibacterium chitae</name>
    <name type="common">Mycobacterium chitae</name>
    <dbReference type="NCBI Taxonomy" id="1792"/>
    <lineage>
        <taxon>Bacteria</taxon>
        <taxon>Bacillati</taxon>
        <taxon>Actinomycetota</taxon>
        <taxon>Actinomycetes</taxon>
        <taxon>Mycobacteriales</taxon>
        <taxon>Mycobacteriaceae</taxon>
        <taxon>Mycolicibacterium</taxon>
    </lineage>
</organism>
<dbReference type="PANTHER" id="PTHR47151">
    <property type="entry name" value="LEU/ILE/VAL-BINDING ABC TRANSPORTER SUBUNIT"/>
    <property type="match status" value="1"/>
</dbReference>
<reference evidence="5 6" key="1">
    <citation type="submission" date="2018-12" db="EMBL/GenBank/DDBJ databases">
        <authorList>
            <consortium name="Pathogen Informatics"/>
        </authorList>
    </citation>
    <scope>NUCLEOTIDE SEQUENCE [LARGE SCALE GENOMIC DNA]</scope>
    <source>
        <strain evidence="5 6">NCTC10485</strain>
    </source>
</reference>
<keyword evidence="2" id="KW-0732">Signal</keyword>
<evidence type="ECO:0000313" key="6">
    <source>
        <dbReference type="Proteomes" id="UP000282551"/>
    </source>
</evidence>
<dbReference type="InterPro" id="IPR028081">
    <property type="entry name" value="Leu-bd"/>
</dbReference>
<evidence type="ECO:0000259" key="4">
    <source>
        <dbReference type="Pfam" id="PF13458"/>
    </source>
</evidence>
<keyword evidence="6" id="KW-1185">Reference proteome</keyword>
<feature type="domain" description="Leucine-binding protein" evidence="4">
    <location>
        <begin position="79"/>
        <end position="400"/>
    </location>
</feature>
<dbReference type="Proteomes" id="UP000282551">
    <property type="component" value="Chromosome"/>
</dbReference>
<comment type="similarity">
    <text evidence="1">Belongs to the leucine-binding protein family.</text>
</comment>
<evidence type="ECO:0000256" key="1">
    <source>
        <dbReference type="ARBA" id="ARBA00010062"/>
    </source>
</evidence>
<dbReference type="InterPro" id="IPR028082">
    <property type="entry name" value="Peripla_BP_I"/>
</dbReference>
<dbReference type="Gene3D" id="3.40.50.2300">
    <property type="match status" value="2"/>
</dbReference>
<gene>
    <name evidence="5" type="primary">braC_3</name>
    <name evidence="5" type="ORF">NCTC10485_02037</name>
</gene>
<feature type="region of interest" description="Disordered" evidence="3">
    <location>
        <begin position="49"/>
        <end position="68"/>
    </location>
</feature>
<dbReference type="EMBL" id="LR134355">
    <property type="protein sequence ID" value="VEG47750.1"/>
    <property type="molecule type" value="Genomic_DNA"/>
</dbReference>
<evidence type="ECO:0000313" key="5">
    <source>
        <dbReference type="EMBL" id="VEG47750.1"/>
    </source>
</evidence>
<dbReference type="AlphaFoldDB" id="A0A3S4TLU5"/>
<dbReference type="OrthoDB" id="9772589at2"/>
<keyword evidence="5" id="KW-0675">Receptor</keyword>
<sequence length="401" mass="41009">MRVGAVRGVLALSSAVVLGLAGCAQTSSERAGDDTGLRIVEQVRIDQNGNQVVPGATTAPPPAAPGGDGDAVCPPLSLATTATLSGPDAALGIGIRNGIQLAVDEHNSANPGCQIQLKTFDTEGDTDKARADAQQIVEDAFTLGVIGPAFSTEVLDTGDIFDAAGMVAATASATAVALAGQGWGTFFRGLANDAVQGMAVANYMKRQLGSTSVCVLDDGTDYGTGLAEAVRQTLGAAADAACSIALDLDDPASTVSTVEERSPDAVFFGGYHSQSAALARALRDGGVDAAFVSADGSKDREFVAAAGEAARDAVLSCSCAPDNPEFVAAYTEKFGEPPGTFSAGGYDLGTILLNGIDSGARTRPALLDYVRNYSGQGLERQYQWAENGELTSTLIWIYKVQ</sequence>
<evidence type="ECO:0000256" key="3">
    <source>
        <dbReference type="SAM" id="MobiDB-lite"/>
    </source>
</evidence>
<dbReference type="PROSITE" id="PS51257">
    <property type="entry name" value="PROKAR_LIPOPROTEIN"/>
    <property type="match status" value="1"/>
</dbReference>
<dbReference type="CDD" id="cd06342">
    <property type="entry name" value="PBP1_ABC_LIVBP-like"/>
    <property type="match status" value="1"/>
</dbReference>